<dbReference type="GO" id="GO:0018189">
    <property type="term" value="P:pyrroloquinoline quinone biosynthetic process"/>
    <property type="evidence" value="ECO:0007669"/>
    <property type="project" value="UniProtKB-UniRule"/>
</dbReference>
<proteinExistence type="inferred from homology"/>
<dbReference type="NCBIfam" id="NF002535">
    <property type="entry name" value="PRK02079.1"/>
    <property type="match status" value="1"/>
</dbReference>
<dbReference type="OrthoDB" id="7356791at2"/>
<dbReference type="Proteomes" id="UP000064007">
    <property type="component" value="Chromosome 1"/>
</dbReference>
<dbReference type="NCBIfam" id="TIGR03859">
    <property type="entry name" value="PQQ_PqqD"/>
    <property type="match status" value="1"/>
</dbReference>
<gene>
    <name evidence="4 5" type="primary">pqqD</name>
    <name evidence="5" type="ORF">BN1208_0722</name>
</gene>
<dbReference type="KEGG" id="mbat:BN1208_0722"/>
<dbReference type="InterPro" id="IPR022479">
    <property type="entry name" value="PqqD_bac"/>
</dbReference>
<accession>A0A0D6EWF5</accession>
<dbReference type="GeneID" id="99990010"/>
<comment type="pathway">
    <text evidence="1 4">Cofactor biosynthesis; pyrroloquinoline quinone biosynthesis.</text>
</comment>
<dbReference type="HOGENOM" id="CLU_163864_2_1_4"/>
<comment type="subunit">
    <text evidence="2 4">Monomer. Interacts with PqqE.</text>
</comment>
<keyword evidence="6" id="KW-1185">Reference proteome</keyword>
<dbReference type="HAMAP" id="MF_00655">
    <property type="entry name" value="PQQ_syn_PqqD"/>
    <property type="match status" value="1"/>
</dbReference>
<evidence type="ECO:0000313" key="6">
    <source>
        <dbReference type="Proteomes" id="UP000064007"/>
    </source>
</evidence>
<keyword evidence="3 4" id="KW-0884">PQQ biosynthesis</keyword>
<comment type="similarity">
    <text evidence="4">Belongs to the PqqD family.</text>
</comment>
<dbReference type="GO" id="GO:0048038">
    <property type="term" value="F:quinone binding"/>
    <property type="evidence" value="ECO:0007669"/>
    <property type="project" value="InterPro"/>
</dbReference>
<evidence type="ECO:0000256" key="2">
    <source>
        <dbReference type="ARBA" id="ARBA00011741"/>
    </source>
</evidence>
<organism evidence="5 6">
    <name type="scientific">Candidatus Methylopumilus planktonicus</name>
    <dbReference type="NCBI Taxonomy" id="1581557"/>
    <lineage>
        <taxon>Bacteria</taxon>
        <taxon>Pseudomonadati</taxon>
        <taxon>Pseudomonadota</taxon>
        <taxon>Betaproteobacteria</taxon>
        <taxon>Nitrosomonadales</taxon>
        <taxon>Methylophilaceae</taxon>
        <taxon>Candidatus Methylopumilus</taxon>
    </lineage>
</organism>
<dbReference type="AlphaFoldDB" id="A0A0D6EWF5"/>
<name>A0A0D6EWF5_9PROT</name>
<comment type="function">
    <text evidence="4">Functions as a PqqA binding protein and presents PqqA to PqqE, in the pyrroloquinoline quinone (PQQ) biosynthetic pathway.</text>
</comment>
<evidence type="ECO:0000256" key="1">
    <source>
        <dbReference type="ARBA" id="ARBA00004886"/>
    </source>
</evidence>
<sequence>MTIEHQDILKIAAHHRFQWEEAQQSHVILFPEGMVKLNGSAGEVLSLVDGKNSVDQIVSALKEKFKDVEGIEKDILSMIQFALDKAWIEKAN</sequence>
<dbReference type="STRING" id="1581557.BN1208_0722"/>
<dbReference type="InterPro" id="IPR041881">
    <property type="entry name" value="PqqD_sf"/>
</dbReference>
<dbReference type="InterPro" id="IPR008792">
    <property type="entry name" value="PQQD"/>
</dbReference>
<evidence type="ECO:0000313" key="5">
    <source>
        <dbReference type="EMBL" id="CEZ19608.1"/>
    </source>
</evidence>
<evidence type="ECO:0000256" key="3">
    <source>
        <dbReference type="ARBA" id="ARBA00022905"/>
    </source>
</evidence>
<protein>
    <recommendedName>
        <fullName evidence="4">PqqA binding protein</fullName>
    </recommendedName>
    <alternativeName>
        <fullName evidence="4">Coenzyme PQQ synthesis protein D</fullName>
    </alternativeName>
    <alternativeName>
        <fullName evidence="4">Pyrroloquinoline quinone biosynthesis protein D</fullName>
    </alternativeName>
</protein>
<dbReference type="UniPathway" id="UPA00539"/>
<dbReference type="Gene3D" id="1.10.10.1150">
    <property type="entry name" value="Coenzyme PQQ synthesis protein D (PqqD)"/>
    <property type="match status" value="1"/>
</dbReference>
<dbReference type="EMBL" id="LN827929">
    <property type="protein sequence ID" value="CEZ19608.1"/>
    <property type="molecule type" value="Genomic_DNA"/>
</dbReference>
<dbReference type="RefSeq" id="WP_046487946.1">
    <property type="nucleotide sequence ID" value="NZ_CP040979.1"/>
</dbReference>
<reference evidence="6" key="1">
    <citation type="submission" date="2014-12" db="EMBL/GenBank/DDBJ databases">
        <authorList>
            <person name="Salcher M.M."/>
        </authorList>
    </citation>
    <scope>NUCLEOTIDE SEQUENCE [LARGE SCALE GENOMIC DNA]</scope>
    <source>
        <strain evidence="6">MMS-10A-171</strain>
    </source>
</reference>
<evidence type="ECO:0000256" key="4">
    <source>
        <dbReference type="HAMAP-Rule" id="MF_00655"/>
    </source>
</evidence>
<dbReference type="Pfam" id="PF05402">
    <property type="entry name" value="PqqD"/>
    <property type="match status" value="1"/>
</dbReference>